<comment type="caution">
    <text evidence="13">The sequence shown here is derived from an EMBL/GenBank/DDBJ whole genome shotgun (WGS) entry which is preliminary data.</text>
</comment>
<dbReference type="NCBIfam" id="TIGR00551">
    <property type="entry name" value="nadB"/>
    <property type="match status" value="1"/>
</dbReference>
<comment type="pathway">
    <text evidence="2 11">Cofactor biosynthesis; NAD(+) biosynthesis; iminoaspartate from L-aspartate (oxidase route): step 1/1.</text>
</comment>
<dbReference type="InterPro" id="IPR037099">
    <property type="entry name" value="Fum_R/Succ_DH_flav-like_C_sf"/>
</dbReference>
<reference evidence="13 14" key="1">
    <citation type="submission" date="2017-10" db="EMBL/GenBank/DDBJ databases">
        <title>Genomics of the genus Arcobacter.</title>
        <authorList>
            <person name="Perez-Cataluna A."/>
            <person name="Figueras M.J."/>
        </authorList>
    </citation>
    <scope>NUCLEOTIDE SEQUENCE [LARGE SCALE GENOMIC DNA]</scope>
    <source>
        <strain evidence="13 14">CECT 8441</strain>
    </source>
</reference>
<evidence type="ECO:0000259" key="12">
    <source>
        <dbReference type="Pfam" id="PF00890"/>
    </source>
</evidence>
<dbReference type="PANTHER" id="PTHR42716:SF2">
    <property type="entry name" value="L-ASPARTATE OXIDASE, CHLOROPLASTIC"/>
    <property type="match status" value="1"/>
</dbReference>
<keyword evidence="7 11" id="KW-0274">FAD</keyword>
<keyword evidence="5 11" id="KW-0285">Flavoprotein</keyword>
<dbReference type="InterPro" id="IPR005288">
    <property type="entry name" value="NadB"/>
</dbReference>
<dbReference type="GO" id="GO:0005737">
    <property type="term" value="C:cytoplasm"/>
    <property type="evidence" value="ECO:0007669"/>
    <property type="project" value="UniProtKB-SubCell"/>
</dbReference>
<dbReference type="Gene3D" id="1.20.58.100">
    <property type="entry name" value="Fumarate reductase/succinate dehydrogenase flavoprotein-like, C-terminal domain"/>
    <property type="match status" value="1"/>
</dbReference>
<dbReference type="InterPro" id="IPR036188">
    <property type="entry name" value="FAD/NAD-bd_sf"/>
</dbReference>
<dbReference type="GO" id="GO:0034628">
    <property type="term" value="P:'de novo' NAD+ biosynthetic process from L-aspartate"/>
    <property type="evidence" value="ECO:0007669"/>
    <property type="project" value="TreeGrafter"/>
</dbReference>
<protein>
    <recommendedName>
        <fullName evidence="4 10">L-aspartate oxidase</fullName>
        <ecNumber evidence="4 10">1.4.3.16</ecNumber>
    </recommendedName>
</protein>
<organism evidence="13 14">
    <name type="scientific">Halarcobacter ebronensis</name>
    <dbReference type="NCBI Taxonomy" id="1462615"/>
    <lineage>
        <taxon>Bacteria</taxon>
        <taxon>Pseudomonadati</taxon>
        <taxon>Campylobacterota</taxon>
        <taxon>Epsilonproteobacteria</taxon>
        <taxon>Campylobacterales</taxon>
        <taxon>Arcobacteraceae</taxon>
        <taxon>Halarcobacter</taxon>
    </lineage>
</organism>
<evidence type="ECO:0000256" key="4">
    <source>
        <dbReference type="ARBA" id="ARBA00012173"/>
    </source>
</evidence>
<dbReference type="InterPro" id="IPR003953">
    <property type="entry name" value="FAD-dep_OxRdtase_2_FAD-bd"/>
</dbReference>
<evidence type="ECO:0000256" key="6">
    <source>
        <dbReference type="ARBA" id="ARBA00022642"/>
    </source>
</evidence>
<keyword evidence="6 11" id="KW-0662">Pyridine nucleotide biosynthesis</keyword>
<keyword evidence="8 11" id="KW-0560">Oxidoreductase</keyword>
<evidence type="ECO:0000256" key="11">
    <source>
        <dbReference type="RuleBase" id="RU362049"/>
    </source>
</evidence>
<dbReference type="AlphaFoldDB" id="A0A4Q1AQM7"/>
<proteinExistence type="inferred from homology"/>
<feature type="domain" description="FAD-dependent oxidoreductase 2 FAD-binding" evidence="12">
    <location>
        <begin position="4"/>
        <end position="370"/>
    </location>
</feature>
<comment type="cofactor">
    <cofactor evidence="1 11">
        <name>FAD</name>
        <dbReference type="ChEBI" id="CHEBI:57692"/>
    </cofactor>
</comment>
<sequence length="483" mass="54397">MIYDYIIIGSGVAGLNAARLIPPSKNVLLLCKKEPWECNTFYAQGGIAAAVDKDDIPVHIEDTLVAGVNHNDKKAVEVLSENSREAIDNLIENGMKFDLNDKGELAFTKEAAHSRNRILHADGDATGRMLHLFLMGTFIHKIETNCVVNDLLIQDGICYGVKYFISETEEKVAYAHNTIIASGGVGSIYKYHTNSTAVAGEVQGICIEKGLELKDMEMMQFHPTVFKGTSFARKALLSEALRGEGAYIVDDNDYRFLFEYHPDGELAPRDVVSRSIFDYHKRTGHGIFLSFDKFEKIWFRKRFPNIYANFEDLGYDLPFEKVPISPAFHYAMGGILTDLNGKVINMKNLYAVGEAACTGIHGANRLASNSMLEGLVFSKLAVNDSFKNNFTIDKKAYKKEIKYYIRNKEIDKPIKDRVRKLMWENAAIVRDFDSLKAALFEIDEFLKQDVGRLLYLRLLTAKSILKAAIDRKESLGAHFIKEN</sequence>
<evidence type="ECO:0000256" key="7">
    <source>
        <dbReference type="ARBA" id="ARBA00022827"/>
    </source>
</evidence>
<comment type="function">
    <text evidence="11">Catalyzes the oxidation of L-aspartate to iminoaspartate.</text>
</comment>
<evidence type="ECO:0000256" key="3">
    <source>
        <dbReference type="ARBA" id="ARBA00008562"/>
    </source>
</evidence>
<dbReference type="SUPFAM" id="SSF51905">
    <property type="entry name" value="FAD/NAD(P)-binding domain"/>
    <property type="match status" value="1"/>
</dbReference>
<evidence type="ECO:0000256" key="10">
    <source>
        <dbReference type="NCBIfam" id="TIGR00551"/>
    </source>
</evidence>
<evidence type="ECO:0000313" key="14">
    <source>
        <dbReference type="Proteomes" id="UP000289758"/>
    </source>
</evidence>
<dbReference type="Gene3D" id="3.90.700.10">
    <property type="entry name" value="Succinate dehydrogenase/fumarate reductase flavoprotein, catalytic domain"/>
    <property type="match status" value="1"/>
</dbReference>
<dbReference type="InterPro" id="IPR027477">
    <property type="entry name" value="Succ_DH/fumarate_Rdtase_cat_sf"/>
</dbReference>
<dbReference type="OrthoDB" id="9806724at2"/>
<dbReference type="GO" id="GO:0008734">
    <property type="term" value="F:L-aspartate oxidase activity"/>
    <property type="evidence" value="ECO:0007669"/>
    <property type="project" value="UniProtKB-UniRule"/>
</dbReference>
<evidence type="ECO:0000256" key="1">
    <source>
        <dbReference type="ARBA" id="ARBA00001974"/>
    </source>
</evidence>
<evidence type="ECO:0000256" key="2">
    <source>
        <dbReference type="ARBA" id="ARBA00004950"/>
    </source>
</evidence>
<comment type="similarity">
    <text evidence="3 11">Belongs to the FAD-dependent oxidoreductase 2 family. NadB subfamily.</text>
</comment>
<dbReference type="UniPathway" id="UPA00253">
    <property type="reaction ID" value="UER00326"/>
</dbReference>
<accession>A0A4Q1AQM7</accession>
<comment type="catalytic activity">
    <reaction evidence="9">
        <text>L-aspartate + O2 = iminosuccinate + H2O2</text>
        <dbReference type="Rhea" id="RHEA:25876"/>
        <dbReference type="ChEBI" id="CHEBI:15379"/>
        <dbReference type="ChEBI" id="CHEBI:16240"/>
        <dbReference type="ChEBI" id="CHEBI:29991"/>
        <dbReference type="ChEBI" id="CHEBI:77875"/>
        <dbReference type="EC" id="1.4.3.16"/>
    </reaction>
    <physiologicalReaction direction="left-to-right" evidence="9">
        <dbReference type="Rhea" id="RHEA:25877"/>
    </physiologicalReaction>
</comment>
<evidence type="ECO:0000256" key="5">
    <source>
        <dbReference type="ARBA" id="ARBA00022630"/>
    </source>
</evidence>
<gene>
    <name evidence="13" type="primary">nadB</name>
    <name evidence="13" type="ORF">CRV07_03835</name>
</gene>
<evidence type="ECO:0000256" key="8">
    <source>
        <dbReference type="ARBA" id="ARBA00023002"/>
    </source>
</evidence>
<dbReference type="PANTHER" id="PTHR42716">
    <property type="entry name" value="L-ASPARTATE OXIDASE"/>
    <property type="match status" value="1"/>
</dbReference>
<dbReference type="Gene3D" id="3.50.50.60">
    <property type="entry name" value="FAD/NAD(P)-binding domain"/>
    <property type="match status" value="1"/>
</dbReference>
<evidence type="ECO:0000256" key="9">
    <source>
        <dbReference type="ARBA" id="ARBA00048305"/>
    </source>
</evidence>
<keyword evidence="14" id="KW-1185">Reference proteome</keyword>
<dbReference type="SUPFAM" id="SSF46977">
    <property type="entry name" value="Succinate dehydrogenase/fumarate reductase flavoprotein C-terminal domain"/>
    <property type="match status" value="1"/>
</dbReference>
<name>A0A4Q1AQM7_9BACT</name>
<evidence type="ECO:0000313" key="13">
    <source>
        <dbReference type="EMBL" id="RXK07602.1"/>
    </source>
</evidence>
<dbReference type="RefSeq" id="WP_129086482.1">
    <property type="nucleotide sequence ID" value="NZ_CP053836.1"/>
</dbReference>
<dbReference type="Proteomes" id="UP000289758">
    <property type="component" value="Unassembled WGS sequence"/>
</dbReference>
<dbReference type="EC" id="1.4.3.16" evidence="4 10"/>
<dbReference type="EMBL" id="PDKK01000002">
    <property type="protein sequence ID" value="RXK07602.1"/>
    <property type="molecule type" value="Genomic_DNA"/>
</dbReference>
<dbReference type="SUPFAM" id="SSF56425">
    <property type="entry name" value="Succinate dehydrogenase/fumarate reductase flavoprotein, catalytic domain"/>
    <property type="match status" value="1"/>
</dbReference>
<dbReference type="Pfam" id="PF00890">
    <property type="entry name" value="FAD_binding_2"/>
    <property type="match status" value="1"/>
</dbReference>
<comment type="subcellular location">
    <subcellularLocation>
        <location evidence="11">Cytoplasm</location>
    </subcellularLocation>
</comment>